<evidence type="ECO:0000313" key="10">
    <source>
        <dbReference type="Proteomes" id="UP000031553"/>
    </source>
</evidence>
<dbReference type="Proteomes" id="UP000031553">
    <property type="component" value="Unassembled WGS sequence"/>
</dbReference>
<dbReference type="EMBL" id="JUFX02000190">
    <property type="protein sequence ID" value="KPH86862.1"/>
    <property type="molecule type" value="Genomic_DNA"/>
</dbReference>
<dbReference type="InterPro" id="IPR047685">
    <property type="entry name" value="CopC-like"/>
</dbReference>
<dbReference type="GO" id="GO:0005507">
    <property type="term" value="F:copper ion binding"/>
    <property type="evidence" value="ECO:0007669"/>
    <property type="project" value="InterPro"/>
</dbReference>
<evidence type="ECO:0000256" key="1">
    <source>
        <dbReference type="ARBA" id="ARBA00004418"/>
    </source>
</evidence>
<dbReference type="GO" id="GO:0042597">
    <property type="term" value="C:periplasmic space"/>
    <property type="evidence" value="ECO:0007669"/>
    <property type="project" value="UniProtKB-SubCell"/>
</dbReference>
<feature type="domain" description="CopC" evidence="8">
    <location>
        <begin position="28"/>
        <end position="122"/>
    </location>
</feature>
<comment type="subcellular location">
    <subcellularLocation>
        <location evidence="1">Periplasm</location>
    </subcellularLocation>
</comment>
<dbReference type="GO" id="GO:0046688">
    <property type="term" value="P:response to copper ion"/>
    <property type="evidence" value="ECO:0007669"/>
    <property type="project" value="InterPro"/>
</dbReference>
<evidence type="ECO:0000256" key="4">
    <source>
        <dbReference type="ARBA" id="ARBA00022729"/>
    </source>
</evidence>
<accession>A0A0N1FNZ3</accession>
<evidence type="ECO:0000313" key="9">
    <source>
        <dbReference type="EMBL" id="KPH86862.1"/>
    </source>
</evidence>
<evidence type="ECO:0000256" key="7">
    <source>
        <dbReference type="SAM" id="SignalP"/>
    </source>
</evidence>
<dbReference type="InterPro" id="IPR032694">
    <property type="entry name" value="CopC/D"/>
</dbReference>
<dbReference type="PANTHER" id="PTHR34820:SF4">
    <property type="entry name" value="INNER MEMBRANE PROTEIN YEBZ"/>
    <property type="match status" value="1"/>
</dbReference>
<dbReference type="OrthoDB" id="9796814at2"/>
<evidence type="ECO:0000256" key="6">
    <source>
        <dbReference type="ARBA" id="ARBA00023008"/>
    </source>
</evidence>
<keyword evidence="5" id="KW-0574">Periplasm</keyword>
<keyword evidence="6" id="KW-0186">Copper</keyword>
<evidence type="ECO:0000259" key="8">
    <source>
        <dbReference type="Pfam" id="PF04234"/>
    </source>
</evidence>
<comment type="caution">
    <text evidence="9">The sequence shown here is derived from an EMBL/GenBank/DDBJ whole genome shotgun (WGS) entry which is preliminary data.</text>
</comment>
<dbReference type="GO" id="GO:0005886">
    <property type="term" value="C:plasma membrane"/>
    <property type="evidence" value="ECO:0007669"/>
    <property type="project" value="TreeGrafter"/>
</dbReference>
<dbReference type="PANTHER" id="PTHR34820">
    <property type="entry name" value="INNER MEMBRANE PROTEIN YEBZ"/>
    <property type="match status" value="1"/>
</dbReference>
<gene>
    <name evidence="9" type="ORF">GLUCOINTEAF2_0202496</name>
</gene>
<evidence type="ECO:0000256" key="2">
    <source>
        <dbReference type="ARBA" id="ARBA00010509"/>
    </source>
</evidence>
<keyword evidence="4 7" id="KW-0732">Signal</keyword>
<feature type="chain" id="PRO_5005871523" evidence="7">
    <location>
        <begin position="28"/>
        <end position="125"/>
    </location>
</feature>
<reference evidence="9 10" key="1">
    <citation type="submission" date="2015-07" db="EMBL/GenBank/DDBJ databases">
        <title>Draft Genome Sequence of Komagataeibacter intermedius Strain AF2, Isolated from Kombucha Tea.</title>
        <authorList>
            <person name="Santos R.A."/>
            <person name="Berretta A.A."/>
            <person name="Barud H.S."/>
            <person name="Ribeiro S.J."/>
            <person name="Gonzalez-Garcia L.N."/>
            <person name="Zucchi T.D."/>
            <person name="Goldman G.H."/>
            <person name="Riano-Pachon D.M."/>
        </authorList>
    </citation>
    <scope>NUCLEOTIDE SEQUENCE [LARGE SCALE GENOMIC DNA]</scope>
    <source>
        <strain evidence="9 10">AF2</strain>
    </source>
</reference>
<dbReference type="RefSeq" id="WP_039735299.1">
    <property type="nucleotide sequence ID" value="NZ_JUFX02000190.1"/>
</dbReference>
<protein>
    <submittedName>
        <fullName evidence="9">Copper resistance protein CopC</fullName>
    </submittedName>
</protein>
<dbReference type="GO" id="GO:0006825">
    <property type="term" value="P:copper ion transport"/>
    <property type="evidence" value="ECO:0007669"/>
    <property type="project" value="InterPro"/>
</dbReference>
<proteinExistence type="inferred from homology"/>
<organism evidence="9 10">
    <name type="scientific">Komagataeibacter intermedius AF2</name>
    <dbReference type="NCBI Taxonomy" id="1458464"/>
    <lineage>
        <taxon>Bacteria</taxon>
        <taxon>Pseudomonadati</taxon>
        <taxon>Pseudomonadota</taxon>
        <taxon>Alphaproteobacteria</taxon>
        <taxon>Acetobacterales</taxon>
        <taxon>Acetobacteraceae</taxon>
        <taxon>Komagataeibacter</taxon>
    </lineage>
</organism>
<dbReference type="Gene3D" id="2.60.40.1220">
    <property type="match status" value="1"/>
</dbReference>
<dbReference type="InterPro" id="IPR014755">
    <property type="entry name" value="Cu-Rt/internalin_Ig-like"/>
</dbReference>
<name>A0A0N1FNZ3_9PROT</name>
<evidence type="ECO:0000256" key="3">
    <source>
        <dbReference type="ARBA" id="ARBA00022723"/>
    </source>
</evidence>
<dbReference type="InterPro" id="IPR014756">
    <property type="entry name" value="Ig_E-set"/>
</dbReference>
<dbReference type="SUPFAM" id="SSF81296">
    <property type="entry name" value="E set domains"/>
    <property type="match status" value="1"/>
</dbReference>
<sequence precursor="true">MTSIRKIVASMCLAGNFVLQMADPAYAHAHLNAEIPAADSTGTAPQSLTLGFTEAVVVKLTGVVVTGPKGNVIETGNVALSDDGKTLTIPLKIELVPGRYSVTWHALAVDGHKTHGVYGFTVTNR</sequence>
<dbReference type="AlphaFoldDB" id="A0A0N1FNZ3"/>
<feature type="signal peptide" evidence="7">
    <location>
        <begin position="1"/>
        <end position="27"/>
    </location>
</feature>
<keyword evidence="3" id="KW-0479">Metal-binding</keyword>
<dbReference type="InterPro" id="IPR007348">
    <property type="entry name" value="CopC_dom"/>
</dbReference>
<evidence type="ECO:0000256" key="5">
    <source>
        <dbReference type="ARBA" id="ARBA00022764"/>
    </source>
</evidence>
<comment type="similarity">
    <text evidence="2">Belongs to the CopC family.</text>
</comment>
<dbReference type="Pfam" id="PF04234">
    <property type="entry name" value="CopC"/>
    <property type="match status" value="1"/>
</dbReference>
<dbReference type="NCBIfam" id="NF033814">
    <property type="entry name" value="copper_CopC"/>
    <property type="match status" value="1"/>
</dbReference>